<evidence type="ECO:0000313" key="3">
    <source>
        <dbReference type="EMBL" id="KAJ7221732.1"/>
    </source>
</evidence>
<sequence>MPPHKIHRSVQRTAIFLALVLALILAHLIFILLAHVQSPSRIQPLRVEGRWTAVRRSLRLPPPVQPKPRSKLPPSVSSRFDLKRKRALQDSQLDYYDAPPQLYFAADAFTEEPFKEQEAALAGPKTQRQKSGE</sequence>
<keyword evidence="2" id="KW-1133">Transmembrane helix</keyword>
<gene>
    <name evidence="3" type="ORF">GGX14DRAFT_559212</name>
</gene>
<keyword evidence="4" id="KW-1185">Reference proteome</keyword>
<keyword evidence="2" id="KW-0472">Membrane</keyword>
<proteinExistence type="predicted"/>
<evidence type="ECO:0000256" key="2">
    <source>
        <dbReference type="SAM" id="Phobius"/>
    </source>
</evidence>
<dbReference type="Proteomes" id="UP001219525">
    <property type="component" value="Unassembled WGS sequence"/>
</dbReference>
<feature type="region of interest" description="Disordered" evidence="1">
    <location>
        <begin position="58"/>
        <end position="78"/>
    </location>
</feature>
<dbReference type="AlphaFoldDB" id="A0AAD6VT07"/>
<name>A0AAD6VT07_9AGAR</name>
<accession>A0AAD6VT07</accession>
<protein>
    <submittedName>
        <fullName evidence="3">Uncharacterized protein</fullName>
    </submittedName>
</protein>
<keyword evidence="2" id="KW-0812">Transmembrane</keyword>
<comment type="caution">
    <text evidence="3">The sequence shown here is derived from an EMBL/GenBank/DDBJ whole genome shotgun (WGS) entry which is preliminary data.</text>
</comment>
<reference evidence="3" key="1">
    <citation type="submission" date="2023-03" db="EMBL/GenBank/DDBJ databases">
        <title>Massive genome expansion in bonnet fungi (Mycena s.s.) driven by repeated elements and novel gene families across ecological guilds.</title>
        <authorList>
            <consortium name="Lawrence Berkeley National Laboratory"/>
            <person name="Harder C.B."/>
            <person name="Miyauchi S."/>
            <person name="Viragh M."/>
            <person name="Kuo A."/>
            <person name="Thoen E."/>
            <person name="Andreopoulos B."/>
            <person name="Lu D."/>
            <person name="Skrede I."/>
            <person name="Drula E."/>
            <person name="Henrissat B."/>
            <person name="Morin E."/>
            <person name="Kohler A."/>
            <person name="Barry K."/>
            <person name="LaButti K."/>
            <person name="Morin E."/>
            <person name="Salamov A."/>
            <person name="Lipzen A."/>
            <person name="Mereny Z."/>
            <person name="Hegedus B."/>
            <person name="Baldrian P."/>
            <person name="Stursova M."/>
            <person name="Weitz H."/>
            <person name="Taylor A."/>
            <person name="Grigoriev I.V."/>
            <person name="Nagy L.G."/>
            <person name="Martin F."/>
            <person name="Kauserud H."/>
        </authorList>
    </citation>
    <scope>NUCLEOTIDE SEQUENCE</scope>
    <source>
        <strain evidence="3">9144</strain>
    </source>
</reference>
<organism evidence="3 4">
    <name type="scientific">Mycena pura</name>
    <dbReference type="NCBI Taxonomy" id="153505"/>
    <lineage>
        <taxon>Eukaryota</taxon>
        <taxon>Fungi</taxon>
        <taxon>Dikarya</taxon>
        <taxon>Basidiomycota</taxon>
        <taxon>Agaricomycotina</taxon>
        <taxon>Agaricomycetes</taxon>
        <taxon>Agaricomycetidae</taxon>
        <taxon>Agaricales</taxon>
        <taxon>Marasmiineae</taxon>
        <taxon>Mycenaceae</taxon>
        <taxon>Mycena</taxon>
    </lineage>
</organism>
<evidence type="ECO:0000256" key="1">
    <source>
        <dbReference type="SAM" id="MobiDB-lite"/>
    </source>
</evidence>
<dbReference type="EMBL" id="JARJCW010000008">
    <property type="protein sequence ID" value="KAJ7221732.1"/>
    <property type="molecule type" value="Genomic_DNA"/>
</dbReference>
<evidence type="ECO:0000313" key="4">
    <source>
        <dbReference type="Proteomes" id="UP001219525"/>
    </source>
</evidence>
<feature type="transmembrane region" description="Helical" evidence="2">
    <location>
        <begin position="14"/>
        <end position="36"/>
    </location>
</feature>